<accession>A0A0C3KHV0</accession>
<keyword evidence="1" id="KW-0802">TPR repeat</keyword>
<dbReference type="STRING" id="1051891.A0A0C3KHV0"/>
<feature type="non-terminal residue" evidence="3">
    <location>
        <position position="1"/>
    </location>
</feature>
<dbReference type="FunFam" id="1.10.287.110:FF:000002">
    <property type="entry name" value="putative tyrosine-protein phosphatase auxilin isoform X2"/>
    <property type="match status" value="1"/>
</dbReference>
<dbReference type="SMART" id="SM00028">
    <property type="entry name" value="TPR"/>
    <property type="match status" value="3"/>
</dbReference>
<dbReference type="PANTHER" id="PTHR23172:SF19">
    <property type="entry name" value="J DOMAIN-CONTAINING PROTEIN"/>
    <property type="match status" value="1"/>
</dbReference>
<evidence type="ECO:0000256" key="1">
    <source>
        <dbReference type="PROSITE-ProRule" id="PRU00339"/>
    </source>
</evidence>
<evidence type="ECO:0000313" key="4">
    <source>
        <dbReference type="Proteomes" id="UP000054248"/>
    </source>
</evidence>
<dbReference type="GO" id="GO:0031982">
    <property type="term" value="C:vesicle"/>
    <property type="evidence" value="ECO:0007669"/>
    <property type="project" value="TreeGrafter"/>
</dbReference>
<dbReference type="AlphaFoldDB" id="A0A0C3KHV0"/>
<dbReference type="HOGENOM" id="CLU_005723_1_0_1"/>
<dbReference type="SUPFAM" id="SSF48452">
    <property type="entry name" value="TPR-like"/>
    <property type="match status" value="1"/>
</dbReference>
<dbReference type="Gene3D" id="1.25.40.10">
    <property type="entry name" value="Tetratricopeptide repeat domain"/>
    <property type="match status" value="1"/>
</dbReference>
<organism evidence="3 4">
    <name type="scientific">Tulasnella calospora MUT 4182</name>
    <dbReference type="NCBI Taxonomy" id="1051891"/>
    <lineage>
        <taxon>Eukaryota</taxon>
        <taxon>Fungi</taxon>
        <taxon>Dikarya</taxon>
        <taxon>Basidiomycota</taxon>
        <taxon>Agaricomycotina</taxon>
        <taxon>Agaricomycetes</taxon>
        <taxon>Cantharellales</taxon>
        <taxon>Tulasnellaceae</taxon>
        <taxon>Tulasnella</taxon>
    </lineage>
</organism>
<protein>
    <submittedName>
        <fullName evidence="3">Uncharacterized protein</fullName>
    </submittedName>
</protein>
<dbReference type="GO" id="GO:0005737">
    <property type="term" value="C:cytoplasm"/>
    <property type="evidence" value="ECO:0007669"/>
    <property type="project" value="TreeGrafter"/>
</dbReference>
<feature type="compositionally biased region" description="Low complexity" evidence="2">
    <location>
        <begin position="33"/>
        <end position="46"/>
    </location>
</feature>
<keyword evidence="4" id="KW-1185">Reference proteome</keyword>
<dbReference type="GO" id="GO:0072583">
    <property type="term" value="P:clathrin-dependent endocytosis"/>
    <property type="evidence" value="ECO:0007669"/>
    <property type="project" value="TreeGrafter"/>
</dbReference>
<dbReference type="Gene3D" id="1.10.287.110">
    <property type="entry name" value="DnaJ domain"/>
    <property type="match status" value="1"/>
</dbReference>
<dbReference type="InterPro" id="IPR011990">
    <property type="entry name" value="TPR-like_helical_dom_sf"/>
</dbReference>
<feature type="repeat" description="TPR" evidence="1">
    <location>
        <begin position="169"/>
        <end position="202"/>
    </location>
</feature>
<dbReference type="PROSITE" id="PS50005">
    <property type="entry name" value="TPR"/>
    <property type="match status" value="1"/>
</dbReference>
<feature type="compositionally biased region" description="Low complexity" evidence="2">
    <location>
        <begin position="356"/>
        <end position="367"/>
    </location>
</feature>
<evidence type="ECO:0000313" key="3">
    <source>
        <dbReference type="EMBL" id="KIO21063.1"/>
    </source>
</evidence>
<dbReference type="InterPro" id="IPR019734">
    <property type="entry name" value="TPR_rpt"/>
</dbReference>
<feature type="region of interest" description="Disordered" evidence="2">
    <location>
        <begin position="28"/>
        <end position="156"/>
    </location>
</feature>
<dbReference type="SUPFAM" id="SSF46565">
    <property type="entry name" value="Chaperone J-domain"/>
    <property type="match status" value="1"/>
</dbReference>
<proteinExistence type="predicted"/>
<evidence type="ECO:0000256" key="2">
    <source>
        <dbReference type="SAM" id="MobiDB-lite"/>
    </source>
</evidence>
<feature type="compositionally biased region" description="Basic and acidic residues" evidence="2">
    <location>
        <begin position="52"/>
        <end position="65"/>
    </location>
</feature>
<feature type="region of interest" description="Disordered" evidence="2">
    <location>
        <begin position="317"/>
        <end position="372"/>
    </location>
</feature>
<dbReference type="Proteomes" id="UP000054248">
    <property type="component" value="Unassembled WGS sequence"/>
</dbReference>
<dbReference type="OrthoDB" id="1717591at2759"/>
<gene>
    <name evidence="3" type="ORF">M407DRAFT_29325</name>
</gene>
<dbReference type="GO" id="GO:0072318">
    <property type="term" value="P:clathrin coat disassembly"/>
    <property type="evidence" value="ECO:0007669"/>
    <property type="project" value="TreeGrafter"/>
</dbReference>
<reference evidence="3 4" key="1">
    <citation type="submission" date="2014-04" db="EMBL/GenBank/DDBJ databases">
        <authorList>
            <consortium name="DOE Joint Genome Institute"/>
            <person name="Kuo A."/>
            <person name="Girlanda M."/>
            <person name="Perotto S."/>
            <person name="Kohler A."/>
            <person name="Nagy L.G."/>
            <person name="Floudas D."/>
            <person name="Copeland A."/>
            <person name="Barry K.W."/>
            <person name="Cichocki N."/>
            <person name="Veneault-Fourrey C."/>
            <person name="LaButti K."/>
            <person name="Lindquist E.A."/>
            <person name="Lipzen A."/>
            <person name="Lundell T."/>
            <person name="Morin E."/>
            <person name="Murat C."/>
            <person name="Sun H."/>
            <person name="Tunlid A."/>
            <person name="Henrissat B."/>
            <person name="Grigoriev I.V."/>
            <person name="Hibbett D.S."/>
            <person name="Martin F."/>
            <person name="Nordberg H.P."/>
            <person name="Cantor M.N."/>
            <person name="Hua S.X."/>
        </authorList>
    </citation>
    <scope>NUCLEOTIDE SEQUENCE [LARGE SCALE GENOMIC DNA]</scope>
    <source>
        <strain evidence="3 4">MUT 4182</strain>
    </source>
</reference>
<dbReference type="GO" id="GO:0030276">
    <property type="term" value="F:clathrin binding"/>
    <property type="evidence" value="ECO:0007669"/>
    <property type="project" value="TreeGrafter"/>
</dbReference>
<sequence length="472" mass="50459">VLTQASEIGANLLGKANAFWKSANKAYEDRVKASTPPAAAAGSSRPKWMTDAAEHEEPEPAARRDRQPKKRPTFTDDGDDHPEDPVLPPRPKPSGSRRPEGPAQPPAAQRDVPTASLFAPAGDAPQSYVSPHRRKPQQPTPSAAPAKPPPPTKPARQYITCSTTILSDAASHRTAGTAAYKLGQFANAEQSFSQAISVLPGGHMGLVPLWNNRAMSRLKTGDGPGAVSDCTAVLELIGTEWKAGDDAADAGGAHGAGMDLGEALVKATTRRAQGYEMNEKWDKAKEDWEKLAGIGNTWGPVGAKAKTEAFRGLDRCRKALAPPPPPAQSTSAASSTPKPKATPKPRPAAVSSGPSEASARLRAANRAAEADEAERYRLKDSIEARLIAWKGGKENNIRALVASLENVLWPELNWVKVGMHELITEQQVKIRYMKAIAKVHPDKLRNATVEHQMIANGVFGALNDAYNVFKPS</sequence>
<dbReference type="InterPro" id="IPR036869">
    <property type="entry name" value="J_dom_sf"/>
</dbReference>
<feature type="compositionally biased region" description="Low complexity" evidence="2">
    <location>
        <begin position="328"/>
        <end position="339"/>
    </location>
</feature>
<reference evidence="4" key="2">
    <citation type="submission" date="2015-01" db="EMBL/GenBank/DDBJ databases">
        <title>Evolutionary Origins and Diversification of the Mycorrhizal Mutualists.</title>
        <authorList>
            <consortium name="DOE Joint Genome Institute"/>
            <consortium name="Mycorrhizal Genomics Consortium"/>
            <person name="Kohler A."/>
            <person name="Kuo A."/>
            <person name="Nagy L.G."/>
            <person name="Floudas D."/>
            <person name="Copeland A."/>
            <person name="Barry K.W."/>
            <person name="Cichocki N."/>
            <person name="Veneault-Fourrey C."/>
            <person name="LaButti K."/>
            <person name="Lindquist E.A."/>
            <person name="Lipzen A."/>
            <person name="Lundell T."/>
            <person name="Morin E."/>
            <person name="Murat C."/>
            <person name="Riley R."/>
            <person name="Ohm R."/>
            <person name="Sun H."/>
            <person name="Tunlid A."/>
            <person name="Henrissat B."/>
            <person name="Grigoriev I.V."/>
            <person name="Hibbett D.S."/>
            <person name="Martin F."/>
        </authorList>
    </citation>
    <scope>NUCLEOTIDE SEQUENCE [LARGE SCALE GENOMIC DNA]</scope>
    <source>
        <strain evidence="4">MUT 4182</strain>
    </source>
</reference>
<name>A0A0C3KHV0_9AGAM</name>
<dbReference type="PANTHER" id="PTHR23172">
    <property type="entry name" value="AUXILIN/CYCLIN G-ASSOCIATED KINASE-RELATED"/>
    <property type="match status" value="1"/>
</dbReference>
<dbReference type="EMBL" id="KN823151">
    <property type="protein sequence ID" value="KIO21063.1"/>
    <property type="molecule type" value="Genomic_DNA"/>
</dbReference>